<feature type="transmembrane region" description="Helical" evidence="1">
    <location>
        <begin position="88"/>
        <end position="108"/>
    </location>
</feature>
<sequence>MRWTAFRVGAIAWVFTGVAHDILEFVLPVDPELTAAMRASNIQVGPATLNAELLNRGVSLAMGLTMIVVGVLLWMIADLVRSGPERGLRFGVVALVSSAALLAVAVVLIPGPPLVTFTVATIAFAVALAPRRARSQAQGGAVS</sequence>
<evidence type="ECO:0000256" key="1">
    <source>
        <dbReference type="SAM" id="Phobius"/>
    </source>
</evidence>
<keyword evidence="1" id="KW-0812">Transmembrane</keyword>
<evidence type="ECO:0000313" key="2">
    <source>
        <dbReference type="EMBL" id="MBZ2198549.1"/>
    </source>
</evidence>
<keyword evidence="3" id="KW-1185">Reference proteome</keyword>
<proteinExistence type="predicted"/>
<dbReference type="NCBIfam" id="NF047765">
    <property type="entry name" value="LIC_13387_fam"/>
    <property type="match status" value="1"/>
</dbReference>
<gene>
    <name evidence="2" type="ORF">KCQ71_20530</name>
</gene>
<feature type="transmembrane region" description="Helical" evidence="1">
    <location>
        <begin position="114"/>
        <end position="130"/>
    </location>
</feature>
<name>A0ABS7SFL2_9MICO</name>
<keyword evidence="1" id="KW-0472">Membrane</keyword>
<feature type="transmembrane region" description="Helical" evidence="1">
    <location>
        <begin position="58"/>
        <end position="76"/>
    </location>
</feature>
<comment type="caution">
    <text evidence="2">The sequence shown here is derived from an EMBL/GenBank/DDBJ whole genome shotgun (WGS) entry which is preliminary data.</text>
</comment>
<protein>
    <submittedName>
        <fullName evidence="2">Uncharacterized protein</fullName>
    </submittedName>
</protein>
<evidence type="ECO:0000313" key="3">
    <source>
        <dbReference type="Proteomes" id="UP000826651"/>
    </source>
</evidence>
<dbReference type="EMBL" id="JAGSHT010000020">
    <property type="protein sequence ID" value="MBZ2198549.1"/>
    <property type="molecule type" value="Genomic_DNA"/>
</dbReference>
<dbReference type="RefSeq" id="WP_223409502.1">
    <property type="nucleotide sequence ID" value="NZ_JAGSHT010000020.1"/>
</dbReference>
<keyword evidence="1" id="KW-1133">Transmembrane helix</keyword>
<reference evidence="2 3" key="1">
    <citation type="submission" date="2021-04" db="EMBL/GenBank/DDBJ databases">
        <title>Ruania sp. nov., isolated from sandy soil of mangrove forest.</title>
        <authorList>
            <person name="Ge X."/>
            <person name="Huang R."/>
            <person name="Liu W."/>
        </authorList>
    </citation>
    <scope>NUCLEOTIDE SEQUENCE [LARGE SCALE GENOMIC DNA]</scope>
    <source>
        <strain evidence="2 3">N2-46</strain>
    </source>
</reference>
<accession>A0ABS7SFL2</accession>
<dbReference type="InterPro" id="IPR058068">
    <property type="entry name" value="LIC_13387-like"/>
</dbReference>
<dbReference type="Proteomes" id="UP000826651">
    <property type="component" value="Unassembled WGS sequence"/>
</dbReference>
<organism evidence="2 3">
    <name type="scientific">Occultella gossypii</name>
    <dbReference type="NCBI Taxonomy" id="2800820"/>
    <lineage>
        <taxon>Bacteria</taxon>
        <taxon>Bacillati</taxon>
        <taxon>Actinomycetota</taxon>
        <taxon>Actinomycetes</taxon>
        <taxon>Micrococcales</taxon>
        <taxon>Ruaniaceae</taxon>
        <taxon>Occultella</taxon>
    </lineage>
</organism>